<evidence type="ECO:0000313" key="2">
    <source>
        <dbReference type="Proteomes" id="UP000827768"/>
    </source>
</evidence>
<protein>
    <submittedName>
        <fullName evidence="1">Ribbon-helix-helix DNA binding domain protein</fullName>
    </submittedName>
</protein>
<sequence length="62" mass="7076">MDINVVDSEGNIIDTWEVEDEIGELLEDMAAKTGMTPEEVLVSAVQLLIDRKVYEDEHREEL</sequence>
<accession>A0AAE8Y771</accession>
<keyword evidence="2" id="KW-1185">Reference proteome</keyword>
<dbReference type="Proteomes" id="UP000827768">
    <property type="component" value="Segment"/>
</dbReference>
<dbReference type="KEGG" id="vg:80019803"/>
<organism evidence="1 2">
    <name type="scientific">Microbacterium phage Pumpernickel</name>
    <dbReference type="NCBI Taxonomy" id="2885983"/>
    <lineage>
        <taxon>Viruses</taxon>
        <taxon>Duplodnaviria</taxon>
        <taxon>Heunggongvirae</taxon>
        <taxon>Uroviricota</taxon>
        <taxon>Caudoviricetes</taxon>
        <taxon>Pumpernickelvirus</taxon>
        <taxon>Pumpernickelvirus pumpernickel</taxon>
    </lineage>
</organism>
<dbReference type="GeneID" id="80019803"/>
<reference evidence="1" key="1">
    <citation type="submission" date="2021-09" db="EMBL/GenBank/DDBJ databases">
        <authorList>
            <person name="Andersen S.H."/>
            <person name="Beall E.A."/>
            <person name="Cappelle B."/>
            <person name="Falteisek K.J."/>
            <person name="Fenske B.A."/>
            <person name="Gansluckner N.W."/>
            <person name="Gilbertson S.M."/>
            <person name="Krings K.J."/>
            <person name="Mobeck M."/>
            <person name="Odeku J.O."/>
            <person name="Poncelet M.E."/>
            <person name="Rohr J.R."/>
            <person name="Rolands L."/>
            <person name="Whipple C.D."/>
            <person name="Whipple E.M."/>
            <person name="Spring A.M."/>
            <person name="Klyczek K."/>
            <person name="Garlena R.A."/>
            <person name="Russell D.A."/>
            <person name="Pope W.H."/>
            <person name="Jacobs-Sera D."/>
            <person name="Hatfull G.F."/>
        </authorList>
    </citation>
    <scope>NUCLEOTIDE SEQUENCE</scope>
</reference>
<evidence type="ECO:0000313" key="1">
    <source>
        <dbReference type="EMBL" id="UDL15920.1"/>
    </source>
</evidence>
<dbReference type="RefSeq" id="YP_010755160.1">
    <property type="nucleotide sequence ID" value="NC_073468.1"/>
</dbReference>
<proteinExistence type="predicted"/>
<name>A0AAE8Y771_9CAUD</name>
<dbReference type="EMBL" id="OK040790">
    <property type="protein sequence ID" value="UDL15920.1"/>
    <property type="molecule type" value="Genomic_DNA"/>
</dbReference>
<gene>
    <name evidence="1" type="primary">163</name>
    <name evidence="1" type="ORF">SEA_PUMPERNICKEL_163</name>
</gene>